<accession>A0A0X8V9J1</accession>
<feature type="transmembrane region" description="Helical" evidence="6">
    <location>
        <begin position="296"/>
        <end position="315"/>
    </location>
</feature>
<reference evidence="8 10" key="1">
    <citation type="journal article" date="2016" name="Genome Announc.">
        <title>Complete Genome Sequence of the Amino Acid-Fermenting Clostridium propionicum X2 (DSM 1682).</title>
        <authorList>
            <person name="Poehlein A."/>
            <person name="Schlien K."/>
            <person name="Chowdhury N.P."/>
            <person name="Gottschalk G."/>
            <person name="Buckel W."/>
            <person name="Daniel R."/>
        </authorList>
    </citation>
    <scope>NUCLEOTIDE SEQUENCE [LARGE SCALE GENOMIC DNA]</scope>
    <source>
        <strain evidence="8 10">X2</strain>
    </source>
</reference>
<dbReference type="GO" id="GO:0005886">
    <property type="term" value="C:plasma membrane"/>
    <property type="evidence" value="ECO:0007669"/>
    <property type="project" value="UniProtKB-SubCell"/>
</dbReference>
<dbReference type="AlphaFoldDB" id="A0A0X8V9J1"/>
<evidence type="ECO:0000256" key="3">
    <source>
        <dbReference type="ARBA" id="ARBA00022692"/>
    </source>
</evidence>
<evidence type="ECO:0000256" key="2">
    <source>
        <dbReference type="ARBA" id="ARBA00022475"/>
    </source>
</evidence>
<keyword evidence="10" id="KW-1185">Reference proteome</keyword>
<protein>
    <submittedName>
        <fullName evidence="9">ABC-2 type transport system permease protein</fullName>
    </submittedName>
    <submittedName>
        <fullName evidence="8">Inner membrane transport permease YbhR</fullName>
    </submittedName>
</protein>
<name>A0A0X8V9J1_ANAPI</name>
<comment type="subcellular location">
    <subcellularLocation>
        <location evidence="1">Cell membrane</location>
        <topology evidence="1">Multi-pass membrane protein</topology>
    </subcellularLocation>
</comment>
<evidence type="ECO:0000256" key="4">
    <source>
        <dbReference type="ARBA" id="ARBA00022989"/>
    </source>
</evidence>
<dbReference type="InterPro" id="IPR013525">
    <property type="entry name" value="ABC2_TM"/>
</dbReference>
<dbReference type="GO" id="GO:0140359">
    <property type="term" value="F:ABC-type transporter activity"/>
    <property type="evidence" value="ECO:0007669"/>
    <property type="project" value="InterPro"/>
</dbReference>
<keyword evidence="4 6" id="KW-1133">Transmembrane helix</keyword>
<feature type="transmembrane region" description="Helical" evidence="6">
    <location>
        <begin position="231"/>
        <end position="253"/>
    </location>
</feature>
<reference evidence="11" key="4">
    <citation type="submission" date="2016-11" db="EMBL/GenBank/DDBJ databases">
        <authorList>
            <person name="Jaros S."/>
            <person name="Januszkiewicz K."/>
            <person name="Wedrychowicz H."/>
        </authorList>
    </citation>
    <scope>NUCLEOTIDE SEQUENCE [LARGE SCALE GENOMIC DNA]</scope>
    <source>
        <strain evidence="11">DSM 1682</strain>
    </source>
</reference>
<dbReference type="Pfam" id="PF12698">
    <property type="entry name" value="ABC2_membrane_3"/>
    <property type="match status" value="1"/>
</dbReference>
<dbReference type="EMBL" id="FQUA01000002">
    <property type="protein sequence ID" value="SHE39095.1"/>
    <property type="molecule type" value="Genomic_DNA"/>
</dbReference>
<dbReference type="InterPro" id="IPR051449">
    <property type="entry name" value="ABC-2_transporter_component"/>
</dbReference>
<evidence type="ECO:0000313" key="11">
    <source>
        <dbReference type="Proteomes" id="UP000184204"/>
    </source>
</evidence>
<evidence type="ECO:0000256" key="5">
    <source>
        <dbReference type="ARBA" id="ARBA00023136"/>
    </source>
</evidence>
<feature type="domain" description="ABC-2 type transporter transmembrane" evidence="7">
    <location>
        <begin position="20"/>
        <end position="379"/>
    </location>
</feature>
<organism evidence="9 11">
    <name type="scientific">Anaerotignum propionicum DSM 1682</name>
    <dbReference type="NCBI Taxonomy" id="991789"/>
    <lineage>
        <taxon>Bacteria</taxon>
        <taxon>Bacillati</taxon>
        <taxon>Bacillota</taxon>
        <taxon>Clostridia</taxon>
        <taxon>Lachnospirales</taxon>
        <taxon>Anaerotignaceae</taxon>
        <taxon>Anaerotignum</taxon>
    </lineage>
</organism>
<evidence type="ECO:0000259" key="7">
    <source>
        <dbReference type="Pfam" id="PF12698"/>
    </source>
</evidence>
<dbReference type="PANTHER" id="PTHR30294">
    <property type="entry name" value="MEMBRANE COMPONENT OF ABC TRANSPORTER YHHJ-RELATED"/>
    <property type="match status" value="1"/>
</dbReference>
<dbReference type="RefSeq" id="WP_066048406.1">
    <property type="nucleotide sequence ID" value="NZ_CP014223.1"/>
</dbReference>
<dbReference type="PANTHER" id="PTHR30294:SF29">
    <property type="entry name" value="MULTIDRUG ABC TRANSPORTER PERMEASE YBHS-RELATED"/>
    <property type="match status" value="1"/>
</dbReference>
<keyword evidence="2" id="KW-1003">Cell membrane</keyword>
<dbReference type="EMBL" id="CP014223">
    <property type="protein sequence ID" value="AMJ40551.1"/>
    <property type="molecule type" value="Genomic_DNA"/>
</dbReference>
<feature type="transmembrane region" description="Helical" evidence="6">
    <location>
        <begin position="21"/>
        <end position="42"/>
    </location>
</feature>
<evidence type="ECO:0000313" key="9">
    <source>
        <dbReference type="EMBL" id="SHE39095.1"/>
    </source>
</evidence>
<proteinExistence type="predicted"/>
<dbReference type="Gene3D" id="3.40.1710.10">
    <property type="entry name" value="abc type-2 transporter like domain"/>
    <property type="match status" value="1"/>
</dbReference>
<evidence type="ECO:0000313" key="10">
    <source>
        <dbReference type="Proteomes" id="UP000068026"/>
    </source>
</evidence>
<dbReference type="KEGG" id="cpro:CPRO_09520"/>
<reference evidence="10" key="2">
    <citation type="submission" date="2016-01" db="EMBL/GenBank/DDBJ databases">
        <authorList>
            <person name="Poehlein A."/>
            <person name="Schlien K."/>
            <person name="Gottschalk G."/>
            <person name="Buckel W."/>
            <person name="Daniel R."/>
        </authorList>
    </citation>
    <scope>NUCLEOTIDE SEQUENCE [LARGE SCALE GENOMIC DNA]</scope>
    <source>
        <strain evidence="10">X2</strain>
    </source>
</reference>
<evidence type="ECO:0000256" key="1">
    <source>
        <dbReference type="ARBA" id="ARBA00004651"/>
    </source>
</evidence>
<sequence>MIKLFFTGFFREIKMLWNDKRMLFMFLIAPVALSIVVCGAFSNQIVNNIPLAAVDENSSQKTRDLIQAFDQSDRFNVPYVVTSQDEAIRLMESGEVLGIIVIPTDYTRSLQLGQQAQVLIGVNSANNIIGNSAVVSIMQVVKTISSQIAVKSFVATGSSIADGTAKVMPVATVLRPWFNPQFSYLTYLGLGLTGMIFHQLFLMTVATAFAEEKKEGILSGKMTAKETVIHFINKFIFYGVTGYGNLLLTYYAIIKIFHFPMRGSREDLAIICGYFILCLLGLGAWLGTICKNTIHAIQWLMALTYPFFILSGFSWPHSEMPDVWVKAAQYLPTTHFLTPVRDIVLMGVGFETTTVAHSREMLLHLALGIFLLSAITFMIQAYLAKRRQQPKHGRKEVVEA</sequence>
<dbReference type="Proteomes" id="UP000184204">
    <property type="component" value="Unassembled WGS sequence"/>
</dbReference>
<feature type="transmembrane region" description="Helical" evidence="6">
    <location>
        <begin position="361"/>
        <end position="384"/>
    </location>
</feature>
<feature type="transmembrane region" description="Helical" evidence="6">
    <location>
        <begin position="184"/>
        <end position="210"/>
    </location>
</feature>
<evidence type="ECO:0000313" key="8">
    <source>
        <dbReference type="EMBL" id="AMJ40551.1"/>
    </source>
</evidence>
<dbReference type="OrthoDB" id="9788252at2"/>
<keyword evidence="5 6" id="KW-0472">Membrane</keyword>
<gene>
    <name evidence="8" type="primary">ybhR</name>
    <name evidence="8" type="ORF">CPRO_09520</name>
    <name evidence="9" type="ORF">SAMN02745151_00531</name>
</gene>
<feature type="transmembrane region" description="Helical" evidence="6">
    <location>
        <begin position="268"/>
        <end position="289"/>
    </location>
</feature>
<keyword evidence="3 6" id="KW-0812">Transmembrane</keyword>
<evidence type="ECO:0000256" key="6">
    <source>
        <dbReference type="SAM" id="Phobius"/>
    </source>
</evidence>
<dbReference type="Proteomes" id="UP000068026">
    <property type="component" value="Chromosome"/>
</dbReference>
<reference evidence="9" key="3">
    <citation type="submission" date="2016-11" db="EMBL/GenBank/DDBJ databases">
        <authorList>
            <person name="Varghese N."/>
            <person name="Submissions S."/>
        </authorList>
    </citation>
    <scope>NUCLEOTIDE SEQUENCE</scope>
    <source>
        <strain evidence="9">DSM 1682</strain>
    </source>
</reference>